<dbReference type="PANTHER" id="PTHR31900">
    <property type="entry name" value="F-BOX/RNI SUPERFAMILY PROTEIN-RELATED"/>
    <property type="match status" value="1"/>
</dbReference>
<dbReference type="InterPro" id="IPR050232">
    <property type="entry name" value="FBL13/AtMIF1-like"/>
</dbReference>
<dbReference type="InterPro" id="IPR032675">
    <property type="entry name" value="LRR_dom_sf"/>
</dbReference>
<dbReference type="EnsemblPlants" id="TraesCS3B02G494900.1">
    <property type="protein sequence ID" value="TraesCS3B02G494900.1.cds1"/>
    <property type="gene ID" value="TraesCS3B02G494900"/>
</dbReference>
<dbReference type="Gene3D" id="3.80.10.10">
    <property type="entry name" value="Ribonuclease Inhibitor"/>
    <property type="match status" value="1"/>
</dbReference>
<evidence type="ECO:0000259" key="3">
    <source>
        <dbReference type="Pfam" id="PF08387"/>
    </source>
</evidence>
<evidence type="ECO:0000259" key="4">
    <source>
        <dbReference type="Pfam" id="PF23622"/>
    </source>
</evidence>
<reference evidence="5" key="2">
    <citation type="submission" date="2018-10" db="UniProtKB">
        <authorList>
            <consortium name="EnsemblPlants"/>
        </authorList>
    </citation>
    <scope>IDENTIFICATION</scope>
</reference>
<evidence type="ECO:0000256" key="1">
    <source>
        <dbReference type="SAM" id="MobiDB-lite"/>
    </source>
</evidence>
<sequence>MDPPQIAGRGSDDRLSKLRDGVLGHILSFLDAKEAGRAAALSSRWRHVFASVHTVSLEQPEEPVPDYDYDGGYRLRRYDPNQPTPFTVVVNKALFARFRRPAIAAPSVPLRALRVTMDDYGRGDASTVNEWVACAFSLAAPELEIQLDLGQVPVCKRPDPFRAAAATANSECDDHSAGKQSPVPKDVDIDDKDVASGDDERDPAGEQPPVPKGVDTDDEEDVASSDDEDVASSDDEKGSRSRSSPSPRDSQYTVVRQLFSFAALRSLRLGNCRLCPPVTISLPALEALSLTHVPDAEEHVQKLISACTSLKDLTLEACGTVTTLSLLDNTSLHRLVLRCCHKLANVTINAMELHTFEYRGAVPGNSFLTVPGGGFPSITSCKIAICTVCLLEEATSEEQLAMLGSFLQPFTSTKHLHLCAARMGSCFVALDLFQALRHLQLNGRVTNSDVAAAAATSTILQRATNLETLTLFFETGPHELETRVSGLRYCSNRRKGELLDAHHLHYSKYDTLDLAGVPIPRCLGSSVRRINLLHYQGGRAQRALARYLLRNALVLDKLYCELEEGPLWIQEELVREMEGWVVNESASTVFH</sequence>
<dbReference type="Gramene" id="TraesCS3B03G1222600.1">
    <property type="protein sequence ID" value="TraesCS3B03G1222600.1.CDS1"/>
    <property type="gene ID" value="TraesCS3B03G1222600"/>
</dbReference>
<protein>
    <submittedName>
        <fullName evidence="5">Uncharacterized protein</fullName>
    </submittedName>
</protein>
<dbReference type="AlphaFoldDB" id="A0A077RWG9"/>
<dbReference type="Gramene" id="TraesNOR3B03G01772900.1">
    <property type="protein sequence ID" value="TraesNOR3B03G01772900.1.CDS1"/>
    <property type="gene ID" value="TraesNOR3B03G01772900"/>
</dbReference>
<dbReference type="SUPFAM" id="SSF81383">
    <property type="entry name" value="F-box domain"/>
    <property type="match status" value="1"/>
</dbReference>
<proteinExistence type="predicted"/>
<dbReference type="InterPro" id="IPR001810">
    <property type="entry name" value="F-box_dom"/>
</dbReference>
<reference evidence="5" key="1">
    <citation type="submission" date="2018-08" db="EMBL/GenBank/DDBJ databases">
        <authorList>
            <person name="Rossello M."/>
        </authorList>
    </citation>
    <scope>NUCLEOTIDE SEQUENCE [LARGE SCALE GENOMIC DNA]</scope>
    <source>
        <strain evidence="5">cv. Chinese Spring</strain>
    </source>
</reference>
<dbReference type="Pfam" id="PF23622">
    <property type="entry name" value="LRR_At1g61320_AtMIF1"/>
    <property type="match status" value="1"/>
</dbReference>
<evidence type="ECO:0000313" key="5">
    <source>
        <dbReference type="EnsemblPlants" id="TraesCS3B02G494900.1.cds1"/>
    </source>
</evidence>
<dbReference type="Proteomes" id="UP000019116">
    <property type="component" value="Chromosome 3B"/>
</dbReference>
<evidence type="ECO:0000313" key="6">
    <source>
        <dbReference type="Proteomes" id="UP000019116"/>
    </source>
</evidence>
<dbReference type="Gramene" id="TraesCS3B02G494900.1">
    <property type="protein sequence ID" value="TraesCS3B02G494900.1.cds1"/>
    <property type="gene ID" value="TraesCS3B02G494900"/>
</dbReference>
<feature type="compositionally biased region" description="Acidic residues" evidence="1">
    <location>
        <begin position="188"/>
        <end position="201"/>
    </location>
</feature>
<feature type="domain" description="F-box" evidence="2">
    <location>
        <begin position="22"/>
        <end position="52"/>
    </location>
</feature>
<feature type="region of interest" description="Disordered" evidence="1">
    <location>
        <begin position="166"/>
        <end position="249"/>
    </location>
</feature>
<dbReference type="SUPFAM" id="SSF52047">
    <property type="entry name" value="RNI-like"/>
    <property type="match status" value="1"/>
</dbReference>
<dbReference type="OMA" id="DAHQLRY"/>
<dbReference type="Gene3D" id="1.20.1280.50">
    <property type="match status" value="1"/>
</dbReference>
<dbReference type="InterPro" id="IPR055357">
    <property type="entry name" value="LRR_At1g61320_AtMIF1"/>
</dbReference>
<dbReference type="InterPro" id="IPR006566">
    <property type="entry name" value="FBD"/>
</dbReference>
<dbReference type="Gramene" id="TraesLDM3B03G01748010.1">
    <property type="protein sequence ID" value="TraesLDM3B03G01748010.1.CDS1"/>
    <property type="gene ID" value="TraesLDM3B03G01748010"/>
</dbReference>
<dbReference type="InterPro" id="IPR036047">
    <property type="entry name" value="F-box-like_dom_sf"/>
</dbReference>
<name>A0A077RWG9_WHEAT</name>
<feature type="compositionally biased region" description="Acidic residues" evidence="1">
    <location>
        <begin position="216"/>
        <end position="233"/>
    </location>
</feature>
<dbReference type="OrthoDB" id="682523at2759"/>
<feature type="domain" description="FBD" evidence="3">
    <location>
        <begin position="519"/>
        <end position="558"/>
    </location>
</feature>
<evidence type="ECO:0000259" key="2">
    <source>
        <dbReference type="Pfam" id="PF00646"/>
    </source>
</evidence>
<dbReference type="PANTHER" id="PTHR31900:SF30">
    <property type="entry name" value="SUPERFAMILY PROTEIN, PUTATIVE-RELATED"/>
    <property type="match status" value="1"/>
</dbReference>
<keyword evidence="6" id="KW-1185">Reference proteome</keyword>
<feature type="domain" description="At1g61320/AtMIF1 LRR" evidence="4">
    <location>
        <begin position="263"/>
        <end position="362"/>
    </location>
</feature>
<dbReference type="Pfam" id="PF00646">
    <property type="entry name" value="F-box"/>
    <property type="match status" value="1"/>
</dbReference>
<dbReference type="Pfam" id="PF08387">
    <property type="entry name" value="FBD"/>
    <property type="match status" value="1"/>
</dbReference>
<accession>A0A077RWG9</accession>
<organism evidence="5">
    <name type="scientific">Triticum aestivum</name>
    <name type="common">Wheat</name>
    <dbReference type="NCBI Taxonomy" id="4565"/>
    <lineage>
        <taxon>Eukaryota</taxon>
        <taxon>Viridiplantae</taxon>
        <taxon>Streptophyta</taxon>
        <taxon>Embryophyta</taxon>
        <taxon>Tracheophyta</taxon>
        <taxon>Spermatophyta</taxon>
        <taxon>Magnoliopsida</taxon>
        <taxon>Liliopsida</taxon>
        <taxon>Poales</taxon>
        <taxon>Poaceae</taxon>
        <taxon>BOP clade</taxon>
        <taxon>Pooideae</taxon>
        <taxon>Triticodae</taxon>
        <taxon>Triticeae</taxon>
        <taxon>Triticinae</taxon>
        <taxon>Triticum</taxon>
    </lineage>
</organism>
<dbReference type="HOGENOM" id="CLU_022351_1_0_1"/>